<dbReference type="SUPFAM" id="SSF53187">
    <property type="entry name" value="Zn-dependent exopeptidases"/>
    <property type="match status" value="1"/>
</dbReference>
<dbReference type="SUPFAM" id="SSF55031">
    <property type="entry name" value="Bacterial exopeptidase dimerisation domain"/>
    <property type="match status" value="1"/>
</dbReference>
<comment type="similarity">
    <text evidence="3">Belongs to the peptidase M20A family.</text>
</comment>
<dbReference type="InterPro" id="IPR010182">
    <property type="entry name" value="ArgE/DapE"/>
</dbReference>
<evidence type="ECO:0000313" key="10">
    <source>
        <dbReference type="EMBL" id="TBW36279.1"/>
    </source>
</evidence>
<dbReference type="InterPro" id="IPR036264">
    <property type="entry name" value="Bact_exopeptidase_dim_dom"/>
</dbReference>
<evidence type="ECO:0000256" key="5">
    <source>
        <dbReference type="ARBA" id="ARBA00022723"/>
    </source>
</evidence>
<comment type="cofactor">
    <cofactor evidence="2">
        <name>Zn(2+)</name>
        <dbReference type="ChEBI" id="CHEBI:29105"/>
    </cofactor>
</comment>
<evidence type="ECO:0000313" key="11">
    <source>
        <dbReference type="Proteomes" id="UP000292781"/>
    </source>
</evidence>
<dbReference type="InterPro" id="IPR011650">
    <property type="entry name" value="Peptidase_M20_dimer"/>
</dbReference>
<dbReference type="Gene3D" id="3.30.70.360">
    <property type="match status" value="1"/>
</dbReference>
<evidence type="ECO:0000256" key="2">
    <source>
        <dbReference type="ARBA" id="ARBA00001947"/>
    </source>
</evidence>
<dbReference type="NCBIfam" id="TIGR01910">
    <property type="entry name" value="DapE-ArgE"/>
    <property type="match status" value="1"/>
</dbReference>
<reference evidence="10 11" key="1">
    <citation type="submission" date="2019-02" db="EMBL/GenBank/DDBJ databases">
        <title>Siculibacillus lacustris gen. nov., sp. nov., a new rosette-forming bacterium isolated from a freshwater crater lake (Lake St. Ana, Romania).</title>
        <authorList>
            <person name="Felfoldi T."/>
            <person name="Marton Z."/>
            <person name="Szabo A."/>
            <person name="Mentes A."/>
            <person name="Boka K."/>
            <person name="Marialigeti K."/>
            <person name="Mathe I."/>
            <person name="Koncz M."/>
            <person name="Schumann P."/>
            <person name="Toth E."/>
        </authorList>
    </citation>
    <scope>NUCLEOTIDE SEQUENCE [LARGE SCALE GENOMIC DNA]</scope>
    <source>
        <strain evidence="10 11">SA-279</strain>
    </source>
</reference>
<evidence type="ECO:0000256" key="7">
    <source>
        <dbReference type="ARBA" id="ARBA00022833"/>
    </source>
</evidence>
<keyword evidence="8" id="KW-0170">Cobalt</keyword>
<proteinExistence type="inferred from homology"/>
<evidence type="ECO:0000259" key="9">
    <source>
        <dbReference type="Pfam" id="PF07687"/>
    </source>
</evidence>
<evidence type="ECO:0000256" key="6">
    <source>
        <dbReference type="ARBA" id="ARBA00022801"/>
    </source>
</evidence>
<dbReference type="GO" id="GO:0008652">
    <property type="term" value="P:amino acid biosynthetic process"/>
    <property type="evidence" value="ECO:0007669"/>
    <property type="project" value="UniProtKB-KW"/>
</dbReference>
<evidence type="ECO:0000256" key="8">
    <source>
        <dbReference type="ARBA" id="ARBA00023285"/>
    </source>
</evidence>
<keyword evidence="4" id="KW-0028">Amino-acid biosynthesis</keyword>
<protein>
    <submittedName>
        <fullName evidence="10">Acetylornithine deacetylase/succinyl-diaminopimelate desuccinylase family protein</fullName>
    </submittedName>
</protein>
<keyword evidence="6" id="KW-0378">Hydrolase</keyword>
<dbReference type="PANTHER" id="PTHR43808:SF8">
    <property type="entry name" value="PEPTIDASE M20 DIMERISATION DOMAIN-CONTAINING PROTEIN"/>
    <property type="match status" value="1"/>
</dbReference>
<keyword evidence="5" id="KW-0479">Metal-binding</keyword>
<comment type="caution">
    <text evidence="10">The sequence shown here is derived from an EMBL/GenBank/DDBJ whole genome shotgun (WGS) entry which is preliminary data.</text>
</comment>
<name>A0A4Q9VNB8_9HYPH</name>
<dbReference type="Proteomes" id="UP000292781">
    <property type="component" value="Unassembled WGS sequence"/>
</dbReference>
<evidence type="ECO:0000256" key="1">
    <source>
        <dbReference type="ARBA" id="ARBA00001941"/>
    </source>
</evidence>
<dbReference type="AlphaFoldDB" id="A0A4Q9VNB8"/>
<evidence type="ECO:0000256" key="3">
    <source>
        <dbReference type="ARBA" id="ARBA00006247"/>
    </source>
</evidence>
<dbReference type="InterPro" id="IPR002933">
    <property type="entry name" value="Peptidase_M20"/>
</dbReference>
<dbReference type="RefSeq" id="WP_131310275.1">
    <property type="nucleotide sequence ID" value="NZ_SJFN01000021.1"/>
</dbReference>
<dbReference type="PANTHER" id="PTHR43808">
    <property type="entry name" value="ACETYLORNITHINE DEACETYLASE"/>
    <property type="match status" value="1"/>
</dbReference>
<comment type="cofactor">
    <cofactor evidence="1">
        <name>Co(2+)</name>
        <dbReference type="ChEBI" id="CHEBI:48828"/>
    </cofactor>
</comment>
<dbReference type="OrthoDB" id="9809784at2"/>
<gene>
    <name evidence="10" type="ORF">EYW49_14330</name>
</gene>
<sequence length="436" mass="46444">MTPSRLFERIEAKRDALVATTADLVRFATVNPPGADYEPCARYIGERMAGLGFAVDYIRAKGAPGDGDRHPRINVVARRAGAAPGPTVHINGHIDVVAAGEGWTVPPFAGLVRDGRVWGRGTADMKGGIAAAMIALEALIEVGGPLPGTLELSGTADEESGGFGGVGHLARLGLFDPGRVDHVLIPEPLGVDRVCLGHRGVWWAEVEITGRIGHGSMPFLGVSAIRGMGDFLALLETELLPRLAERTTRMPCVPEGARAATLNLNSLHGGLAETDDAGLPAPLVADRCRLVLDRRWLVEESPDSVRAEVVELLERVKAKRAGLDWRMRDLMSFPPTMTDPEAPVVAALDHWIHRVLGRPSRHVASPGTYDQKHLARFGGALACVAYGPGDLEQAHQPDEHVEIDDLVASAKVLAATVATLIGVDWTADAETREGTS</sequence>
<accession>A0A4Q9VNB8</accession>
<dbReference type="Gene3D" id="3.40.630.10">
    <property type="entry name" value="Zn peptidases"/>
    <property type="match status" value="2"/>
</dbReference>
<dbReference type="EMBL" id="SJFN01000021">
    <property type="protein sequence ID" value="TBW36279.1"/>
    <property type="molecule type" value="Genomic_DNA"/>
</dbReference>
<keyword evidence="11" id="KW-1185">Reference proteome</keyword>
<feature type="domain" description="Peptidase M20 dimerisation" evidence="9">
    <location>
        <begin position="197"/>
        <end position="318"/>
    </location>
</feature>
<dbReference type="GO" id="GO:0016787">
    <property type="term" value="F:hydrolase activity"/>
    <property type="evidence" value="ECO:0007669"/>
    <property type="project" value="UniProtKB-KW"/>
</dbReference>
<dbReference type="GO" id="GO:0046872">
    <property type="term" value="F:metal ion binding"/>
    <property type="evidence" value="ECO:0007669"/>
    <property type="project" value="UniProtKB-KW"/>
</dbReference>
<dbReference type="Pfam" id="PF01546">
    <property type="entry name" value="Peptidase_M20"/>
    <property type="match status" value="1"/>
</dbReference>
<dbReference type="InterPro" id="IPR050072">
    <property type="entry name" value="Peptidase_M20A"/>
</dbReference>
<evidence type="ECO:0000256" key="4">
    <source>
        <dbReference type="ARBA" id="ARBA00022605"/>
    </source>
</evidence>
<dbReference type="NCBIfam" id="NF009558">
    <property type="entry name" value="PRK13013.1"/>
    <property type="match status" value="1"/>
</dbReference>
<organism evidence="10 11">
    <name type="scientific">Siculibacillus lacustris</name>
    <dbReference type="NCBI Taxonomy" id="1549641"/>
    <lineage>
        <taxon>Bacteria</taxon>
        <taxon>Pseudomonadati</taxon>
        <taxon>Pseudomonadota</taxon>
        <taxon>Alphaproteobacteria</taxon>
        <taxon>Hyphomicrobiales</taxon>
        <taxon>Ancalomicrobiaceae</taxon>
        <taxon>Siculibacillus</taxon>
    </lineage>
</organism>
<dbReference type="Pfam" id="PF07687">
    <property type="entry name" value="M20_dimer"/>
    <property type="match status" value="1"/>
</dbReference>
<keyword evidence="7" id="KW-0862">Zinc</keyword>